<dbReference type="AlphaFoldDB" id="A0A1F6AIU5"/>
<evidence type="ECO:0000313" key="1">
    <source>
        <dbReference type="EMBL" id="OGG24608.1"/>
    </source>
</evidence>
<name>A0A1F6AIU5_9BACT</name>
<protein>
    <submittedName>
        <fullName evidence="1">Uncharacterized protein</fullName>
    </submittedName>
</protein>
<reference evidence="1 2" key="1">
    <citation type="journal article" date="2016" name="Nat. Commun.">
        <title>Thousands of microbial genomes shed light on interconnected biogeochemical processes in an aquifer system.</title>
        <authorList>
            <person name="Anantharaman K."/>
            <person name="Brown C.T."/>
            <person name="Hug L.A."/>
            <person name="Sharon I."/>
            <person name="Castelle C.J."/>
            <person name="Probst A.J."/>
            <person name="Thomas B.C."/>
            <person name="Singh A."/>
            <person name="Wilkins M.J."/>
            <person name="Karaoz U."/>
            <person name="Brodie E.L."/>
            <person name="Williams K.H."/>
            <person name="Hubbard S.S."/>
            <person name="Banfield J.F."/>
        </authorList>
    </citation>
    <scope>NUCLEOTIDE SEQUENCE [LARGE SCALE GENOMIC DNA]</scope>
</reference>
<evidence type="ECO:0000313" key="2">
    <source>
        <dbReference type="Proteomes" id="UP000178759"/>
    </source>
</evidence>
<comment type="caution">
    <text evidence="1">The sequence shown here is derived from an EMBL/GenBank/DDBJ whole genome shotgun (WGS) entry which is preliminary data.</text>
</comment>
<proteinExistence type="predicted"/>
<sequence>MARAHELAKEWEKSLGELNAMIVNEVQNARNVPEGPRFSIVKGIKHGVIATWEQISGLGKKIRGRIKKS</sequence>
<gene>
    <name evidence="1" type="ORF">A3A79_05515</name>
</gene>
<dbReference type="EMBL" id="MFJV01000001">
    <property type="protein sequence ID" value="OGG24608.1"/>
    <property type="molecule type" value="Genomic_DNA"/>
</dbReference>
<organism evidence="1 2">
    <name type="scientific">Candidatus Gottesmanbacteria bacterium RIFCSPLOWO2_01_FULL_43_11b</name>
    <dbReference type="NCBI Taxonomy" id="1798392"/>
    <lineage>
        <taxon>Bacteria</taxon>
        <taxon>Candidatus Gottesmaniibacteriota</taxon>
    </lineage>
</organism>
<dbReference type="Proteomes" id="UP000178759">
    <property type="component" value="Unassembled WGS sequence"/>
</dbReference>
<accession>A0A1F6AIU5</accession>